<dbReference type="OrthoDB" id="2803783at2759"/>
<reference evidence="1" key="1">
    <citation type="journal article" date="2020" name="Nat. Commun.">
        <title>Large-scale genome sequencing of mycorrhizal fungi provides insights into the early evolution of symbiotic traits.</title>
        <authorList>
            <person name="Miyauchi S."/>
            <person name="Kiss E."/>
            <person name="Kuo A."/>
            <person name="Drula E."/>
            <person name="Kohler A."/>
            <person name="Sanchez-Garcia M."/>
            <person name="Morin E."/>
            <person name="Andreopoulos B."/>
            <person name="Barry K.W."/>
            <person name="Bonito G."/>
            <person name="Buee M."/>
            <person name="Carver A."/>
            <person name="Chen C."/>
            <person name="Cichocki N."/>
            <person name="Clum A."/>
            <person name="Culley D."/>
            <person name="Crous P.W."/>
            <person name="Fauchery L."/>
            <person name="Girlanda M."/>
            <person name="Hayes R.D."/>
            <person name="Keri Z."/>
            <person name="LaButti K."/>
            <person name="Lipzen A."/>
            <person name="Lombard V."/>
            <person name="Magnuson J."/>
            <person name="Maillard F."/>
            <person name="Murat C."/>
            <person name="Nolan M."/>
            <person name="Ohm R.A."/>
            <person name="Pangilinan J."/>
            <person name="Pereira M.F."/>
            <person name="Perotto S."/>
            <person name="Peter M."/>
            <person name="Pfister S."/>
            <person name="Riley R."/>
            <person name="Sitrit Y."/>
            <person name="Stielow J.B."/>
            <person name="Szollosi G."/>
            <person name="Zifcakova L."/>
            <person name="Stursova M."/>
            <person name="Spatafora J.W."/>
            <person name="Tedersoo L."/>
            <person name="Vaario L.M."/>
            <person name="Yamada A."/>
            <person name="Yan M."/>
            <person name="Wang P."/>
            <person name="Xu J."/>
            <person name="Bruns T."/>
            <person name="Baldrian P."/>
            <person name="Vilgalys R."/>
            <person name="Dunand C."/>
            <person name="Henrissat B."/>
            <person name="Grigoriev I.V."/>
            <person name="Hibbett D."/>
            <person name="Nagy L.G."/>
            <person name="Martin F.M."/>
        </authorList>
    </citation>
    <scope>NUCLEOTIDE SEQUENCE</scope>
    <source>
        <strain evidence="1">UP504</strain>
    </source>
</reference>
<evidence type="ECO:0000313" key="2">
    <source>
        <dbReference type="Proteomes" id="UP000886523"/>
    </source>
</evidence>
<name>A0A9P6AH80_9AGAM</name>
<proteinExistence type="predicted"/>
<gene>
    <name evidence="1" type="ORF">BS47DRAFT_1306167</name>
</gene>
<accession>A0A9P6AH80</accession>
<sequence length="115" mass="13154">WIQCGQSLTWLPNLLDSALITSHADSWWFWWIDCQPKWRVVRSDGKGFIPLSAKGDWSMLCVGGTNSLLLHVMALAWWGNATLNNAKETKKWAAAIKEVSWALKHMHMLHESSYS</sequence>
<comment type="caution">
    <text evidence="1">The sequence shown here is derived from an EMBL/GenBank/DDBJ whole genome shotgun (WGS) entry which is preliminary data.</text>
</comment>
<dbReference type="EMBL" id="MU129137">
    <property type="protein sequence ID" value="KAF9505759.1"/>
    <property type="molecule type" value="Genomic_DNA"/>
</dbReference>
<dbReference type="Proteomes" id="UP000886523">
    <property type="component" value="Unassembled WGS sequence"/>
</dbReference>
<organism evidence="1 2">
    <name type="scientific">Hydnum rufescens UP504</name>
    <dbReference type="NCBI Taxonomy" id="1448309"/>
    <lineage>
        <taxon>Eukaryota</taxon>
        <taxon>Fungi</taxon>
        <taxon>Dikarya</taxon>
        <taxon>Basidiomycota</taxon>
        <taxon>Agaricomycotina</taxon>
        <taxon>Agaricomycetes</taxon>
        <taxon>Cantharellales</taxon>
        <taxon>Hydnaceae</taxon>
        <taxon>Hydnum</taxon>
    </lineage>
</organism>
<feature type="non-terminal residue" evidence="1">
    <location>
        <position position="1"/>
    </location>
</feature>
<dbReference type="AlphaFoldDB" id="A0A9P6AH80"/>
<protein>
    <submittedName>
        <fullName evidence="1">Uncharacterized protein</fullName>
    </submittedName>
</protein>
<keyword evidence="2" id="KW-1185">Reference proteome</keyword>
<evidence type="ECO:0000313" key="1">
    <source>
        <dbReference type="EMBL" id="KAF9505759.1"/>
    </source>
</evidence>